<dbReference type="Proteomes" id="UP000279275">
    <property type="component" value="Unassembled WGS sequence"/>
</dbReference>
<protein>
    <submittedName>
        <fullName evidence="2">DUF2236 domain-containing protein</fullName>
    </submittedName>
</protein>
<dbReference type="GO" id="GO:0016491">
    <property type="term" value="F:oxidoreductase activity"/>
    <property type="evidence" value="ECO:0007669"/>
    <property type="project" value="InterPro"/>
</dbReference>
<dbReference type="PANTHER" id="PTHR36151">
    <property type="entry name" value="BLR2777 PROTEIN"/>
    <property type="match status" value="1"/>
</dbReference>
<dbReference type="AlphaFoldDB" id="A0A3M2KXT3"/>
<feature type="domain" description="ER-bound oxygenase mpaB/mpaB'/Rubber oxygenase catalytic" evidence="1">
    <location>
        <begin position="41"/>
        <end position="265"/>
    </location>
</feature>
<keyword evidence="3" id="KW-1185">Reference proteome</keyword>
<sequence>MTSAASRPREPLTTEQTRIHISAERRIAPGREVRLRDALDFWQFAGAAANVAMQMARPGVGYGVVESTVESGSLMAHPWKRARTTTQYLAVAILGSEQEKRRFREAVDVAHRRVHSAPGAPVRYNAFDRNLQLWVACCLYIGFEDAYQLLNGKLDAAQAELFYQSSPALATTLQVPADLWPATRAEFQDYFNSAAALAVPDEIVRNYVDDLLNLRMIAWPLRVLFGDLLKFLTIGFLGPYFRDQYRVEWRAIDQRRFDNLFRFVGFVNRFIPRFVRFGPTLLLMADLRRRIRRSRPII</sequence>
<reference evidence="2 3" key="1">
    <citation type="submission" date="2018-10" db="EMBL/GenBank/DDBJ databases">
        <title>Isolation from cow dung.</title>
        <authorList>
            <person name="Ling L."/>
        </authorList>
    </citation>
    <scope>NUCLEOTIDE SEQUENCE [LARGE SCALE GENOMIC DNA]</scope>
    <source>
        <strain evidence="2 3">NEAU-LL90</strain>
    </source>
</reference>
<proteinExistence type="predicted"/>
<organism evidence="2 3">
    <name type="scientific">Nocardia stercoris</name>
    <dbReference type="NCBI Taxonomy" id="2483361"/>
    <lineage>
        <taxon>Bacteria</taxon>
        <taxon>Bacillati</taxon>
        <taxon>Actinomycetota</taxon>
        <taxon>Actinomycetes</taxon>
        <taxon>Mycobacteriales</taxon>
        <taxon>Nocardiaceae</taxon>
        <taxon>Nocardia</taxon>
    </lineage>
</organism>
<dbReference type="Pfam" id="PF09995">
    <property type="entry name" value="MPAB_Lcp_cat"/>
    <property type="match status" value="1"/>
</dbReference>
<evidence type="ECO:0000313" key="2">
    <source>
        <dbReference type="EMBL" id="RMI30327.1"/>
    </source>
</evidence>
<accession>A0A3M2KXT3</accession>
<dbReference type="PANTHER" id="PTHR36151:SF3">
    <property type="entry name" value="ER-BOUND OXYGENASE MPAB_MPAB'_RUBBER OXYGENASE CATALYTIC DOMAIN-CONTAINING PROTEIN"/>
    <property type="match status" value="1"/>
</dbReference>
<dbReference type="OrthoDB" id="3422701at2"/>
<evidence type="ECO:0000313" key="3">
    <source>
        <dbReference type="Proteomes" id="UP000279275"/>
    </source>
</evidence>
<evidence type="ECO:0000259" key="1">
    <source>
        <dbReference type="Pfam" id="PF09995"/>
    </source>
</evidence>
<dbReference type="InterPro" id="IPR018713">
    <property type="entry name" value="MPAB/Lcp_cat_dom"/>
</dbReference>
<dbReference type="EMBL" id="RFFH01000010">
    <property type="protein sequence ID" value="RMI30327.1"/>
    <property type="molecule type" value="Genomic_DNA"/>
</dbReference>
<comment type="caution">
    <text evidence="2">The sequence shown here is derived from an EMBL/GenBank/DDBJ whole genome shotgun (WGS) entry which is preliminary data.</text>
</comment>
<dbReference type="RefSeq" id="WP_122189995.1">
    <property type="nucleotide sequence ID" value="NZ_RFFH01000010.1"/>
</dbReference>
<gene>
    <name evidence="2" type="ORF">EBN03_22015</name>
</gene>
<name>A0A3M2KXT3_9NOCA</name>